<dbReference type="EMBL" id="CAJNJA010074474">
    <property type="protein sequence ID" value="CAE7912737.1"/>
    <property type="molecule type" value="Genomic_DNA"/>
</dbReference>
<accession>A0A813BRX6</accession>
<dbReference type="Gene3D" id="2.30.42.10">
    <property type="match status" value="1"/>
</dbReference>
<dbReference type="Gene3D" id="2.40.110.10">
    <property type="entry name" value="Butyryl-CoA Dehydrogenase, subunit A, domain 2"/>
    <property type="match status" value="1"/>
</dbReference>
<reference evidence="10" key="1">
    <citation type="submission" date="2021-02" db="EMBL/GenBank/DDBJ databases">
        <authorList>
            <person name="Dougan E. K."/>
            <person name="Rhodes N."/>
            <person name="Thang M."/>
            <person name="Chan C."/>
        </authorList>
    </citation>
    <scope>NUCLEOTIDE SEQUENCE</scope>
</reference>
<dbReference type="InterPro" id="IPR036250">
    <property type="entry name" value="AcylCo_DH-like_C"/>
</dbReference>
<feature type="region of interest" description="Disordered" evidence="7">
    <location>
        <begin position="735"/>
        <end position="771"/>
    </location>
</feature>
<dbReference type="InterPro" id="IPR006091">
    <property type="entry name" value="Acyl-CoA_Oxase/DH_mid-dom"/>
</dbReference>
<evidence type="ECO:0000256" key="2">
    <source>
        <dbReference type="ARBA" id="ARBA00009347"/>
    </source>
</evidence>
<comment type="subunit">
    <text evidence="3">Homodimer.</text>
</comment>
<dbReference type="InterPro" id="IPR001478">
    <property type="entry name" value="PDZ"/>
</dbReference>
<name>A0A813BRX6_9DINO</name>
<dbReference type="GO" id="GO:0003995">
    <property type="term" value="F:acyl-CoA dehydrogenase activity"/>
    <property type="evidence" value="ECO:0007669"/>
    <property type="project" value="TreeGrafter"/>
</dbReference>
<keyword evidence="5" id="KW-0274">FAD</keyword>
<feature type="compositionally biased region" description="Acidic residues" evidence="7">
    <location>
        <begin position="108"/>
        <end position="123"/>
    </location>
</feature>
<dbReference type="InterPro" id="IPR009075">
    <property type="entry name" value="AcylCo_DH/oxidase_C"/>
</dbReference>
<keyword evidence="4" id="KW-0285">Flavoprotein</keyword>
<gene>
    <name evidence="10" type="primary">ACAD11</name>
    <name evidence="10" type="ORF">SNEC2469_LOCUS31142</name>
</gene>
<evidence type="ECO:0000256" key="7">
    <source>
        <dbReference type="SAM" id="MobiDB-lite"/>
    </source>
</evidence>
<feature type="domain" description="PDZ" evidence="9">
    <location>
        <begin position="12"/>
        <end position="81"/>
    </location>
</feature>
<dbReference type="Gene3D" id="1.20.140.10">
    <property type="entry name" value="Butyryl-CoA Dehydrogenase, subunit A, domain 3"/>
    <property type="match status" value="1"/>
</dbReference>
<sequence length="936" mass="103367">MVATLVAGPGVGRIGVGFLNLPPVPLVVKRVTRGSWAEKQGIRCGDEFMSVDHRRSRAFTSSEFVQAMKKRPLVIKLRRTVRKEGAEVPVLPQLASFGAEAPDTQSTDQEEEEEEEDEEEDEVAEKLAKEVEANAKKDEKRRSLLKKPQAAALPSRKRLSLPSFKDDRLADETDQPDEEAADQEISRKGGFFTRGARDTSSYYGSFDRTSDSRLWSGRHAITYSPKEVAAAYRLTDVVFFTAAIAALLLGVPCSFLLTMQLMGPELPDALLPYKEKLTPRFFEVRAQVIDFVQDVVNPALPTYSQQKRDLLQTVSHPTQCPEPPVLNELRQQAKARGLMNLFLPEVSRLSVLEYSPIAEILGTNGVANLAMNCSAPDTGNMEVLEKFGTEEQKQIWLKPLLNGEIRSAFAMTEPGVASSDATNICTKIEPDGDHYLINGHKWWISGAIRPECKVFVVLGRTSFSGPLHKQQSMTMSRHLASASPVSKREGSLGSRILVPKDTPGVKILRPLAVFGEEHDHAEIVFDNVRVPKSNMLLGEGRGFEIAQSRLGPGRIHHCMRSLGLAELALAAMVDRAHRRKAFGKLLAQKDAVRMAIAEARIEITKCRQLCYLAAVVADEQGFKERDSHLASMFLGRIQLLFDISLYTGMRTLRVADGPDMVHLITIAKDELSKWDGFVGRHVSGTNPNVEKYGKFQHVEDGQLYSGWNPGAAPALPEAMLVCPVYSPLTMDVRSPAVPSAAPRQEKVGAGVTPANGQALHGSPAERPAAKRSVHSANQSFYAYGPPGTPHSDFVRIVSSKLPYHVRPDKPSRTLNDWLAATTSVPEAFTVEMKGSLGLQFPVLNLIGTYGAEFDGTNTATAMHRLAKWHREAPHHRLFEDPRWHEVLSHLERNMQAPNFQSRQLTGALWSFATLGRCIVGKTLSIATACHCGWTMF</sequence>
<dbReference type="InterPro" id="IPR013786">
    <property type="entry name" value="AcylCoA_DH/ox_N"/>
</dbReference>
<evidence type="ECO:0000256" key="8">
    <source>
        <dbReference type="SAM" id="Phobius"/>
    </source>
</evidence>
<evidence type="ECO:0000256" key="3">
    <source>
        <dbReference type="ARBA" id="ARBA00011738"/>
    </source>
</evidence>
<keyword evidence="8" id="KW-0472">Membrane</keyword>
<keyword evidence="11" id="KW-1185">Reference proteome</keyword>
<dbReference type="SUPFAM" id="SSF56645">
    <property type="entry name" value="Acyl-CoA dehydrogenase NM domain-like"/>
    <property type="match status" value="1"/>
</dbReference>
<dbReference type="SUPFAM" id="SSF47203">
    <property type="entry name" value="Acyl-CoA dehydrogenase C-terminal domain-like"/>
    <property type="match status" value="1"/>
</dbReference>
<dbReference type="InterPro" id="IPR046373">
    <property type="entry name" value="Acyl-CoA_Oxase/DH_mid-dom_sf"/>
</dbReference>
<comment type="cofactor">
    <cofactor evidence="1">
        <name>FAD</name>
        <dbReference type="ChEBI" id="CHEBI:57692"/>
    </cofactor>
</comment>
<feature type="region of interest" description="Disordered" evidence="7">
    <location>
        <begin position="92"/>
        <end position="192"/>
    </location>
</feature>
<evidence type="ECO:0000259" key="9">
    <source>
        <dbReference type="SMART" id="SM00228"/>
    </source>
</evidence>
<feature type="compositionally biased region" description="Basic and acidic residues" evidence="7">
    <location>
        <begin position="124"/>
        <end position="142"/>
    </location>
</feature>
<dbReference type="InterPro" id="IPR037069">
    <property type="entry name" value="AcylCoA_DH/ox_N_sf"/>
</dbReference>
<dbReference type="Pfam" id="PF02770">
    <property type="entry name" value="Acyl-CoA_dh_M"/>
    <property type="match status" value="1"/>
</dbReference>
<keyword evidence="8" id="KW-1133">Transmembrane helix</keyword>
<evidence type="ECO:0000256" key="1">
    <source>
        <dbReference type="ARBA" id="ARBA00001974"/>
    </source>
</evidence>
<keyword evidence="8" id="KW-0812">Transmembrane</keyword>
<dbReference type="InterPro" id="IPR050741">
    <property type="entry name" value="Acyl-CoA_dehydrogenase"/>
</dbReference>
<dbReference type="SMART" id="SM00228">
    <property type="entry name" value="PDZ"/>
    <property type="match status" value="1"/>
</dbReference>
<evidence type="ECO:0000256" key="4">
    <source>
        <dbReference type="ARBA" id="ARBA00022630"/>
    </source>
</evidence>
<evidence type="ECO:0000313" key="11">
    <source>
        <dbReference type="Proteomes" id="UP000601435"/>
    </source>
</evidence>
<evidence type="ECO:0000256" key="6">
    <source>
        <dbReference type="ARBA" id="ARBA00023002"/>
    </source>
</evidence>
<dbReference type="SUPFAM" id="SSF50156">
    <property type="entry name" value="PDZ domain-like"/>
    <property type="match status" value="1"/>
</dbReference>
<evidence type="ECO:0000313" key="10">
    <source>
        <dbReference type="EMBL" id="CAE7912737.1"/>
    </source>
</evidence>
<feature type="transmembrane region" description="Helical" evidence="8">
    <location>
        <begin position="237"/>
        <end position="257"/>
    </location>
</feature>
<dbReference type="Pfam" id="PF02771">
    <property type="entry name" value="Acyl-CoA_dh_N"/>
    <property type="match status" value="1"/>
</dbReference>
<evidence type="ECO:0000256" key="5">
    <source>
        <dbReference type="ARBA" id="ARBA00022827"/>
    </source>
</evidence>
<comment type="caution">
    <text evidence="10">The sequence shown here is derived from an EMBL/GenBank/DDBJ whole genome shotgun (WGS) entry which is preliminary data.</text>
</comment>
<dbReference type="GO" id="GO:0005737">
    <property type="term" value="C:cytoplasm"/>
    <property type="evidence" value="ECO:0007669"/>
    <property type="project" value="TreeGrafter"/>
</dbReference>
<proteinExistence type="inferred from homology"/>
<feature type="compositionally biased region" description="Acidic residues" evidence="7">
    <location>
        <begin position="172"/>
        <end position="182"/>
    </location>
</feature>
<dbReference type="AlphaFoldDB" id="A0A813BRX6"/>
<comment type="similarity">
    <text evidence="2">Belongs to the acyl-CoA dehydrogenase family.</text>
</comment>
<dbReference type="GO" id="GO:0050660">
    <property type="term" value="F:flavin adenine dinucleotide binding"/>
    <property type="evidence" value="ECO:0007669"/>
    <property type="project" value="InterPro"/>
</dbReference>
<protein>
    <submittedName>
        <fullName evidence="10">ACAD11 protein</fullName>
    </submittedName>
</protein>
<organism evidence="10 11">
    <name type="scientific">Symbiodinium necroappetens</name>
    <dbReference type="NCBI Taxonomy" id="1628268"/>
    <lineage>
        <taxon>Eukaryota</taxon>
        <taxon>Sar</taxon>
        <taxon>Alveolata</taxon>
        <taxon>Dinophyceae</taxon>
        <taxon>Suessiales</taxon>
        <taxon>Symbiodiniaceae</taxon>
        <taxon>Symbiodinium</taxon>
    </lineage>
</organism>
<dbReference type="PANTHER" id="PTHR48083:SF13">
    <property type="entry name" value="ACYL-COA DEHYDROGENASE FAMILY MEMBER 11"/>
    <property type="match status" value="1"/>
</dbReference>
<dbReference type="Proteomes" id="UP000601435">
    <property type="component" value="Unassembled WGS sequence"/>
</dbReference>
<dbReference type="Pfam" id="PF00441">
    <property type="entry name" value="Acyl-CoA_dh_1"/>
    <property type="match status" value="1"/>
</dbReference>
<dbReference type="GO" id="GO:0033539">
    <property type="term" value="P:fatty acid beta-oxidation using acyl-CoA dehydrogenase"/>
    <property type="evidence" value="ECO:0007669"/>
    <property type="project" value="TreeGrafter"/>
</dbReference>
<keyword evidence="6" id="KW-0560">Oxidoreductase</keyword>
<dbReference type="InterPro" id="IPR036034">
    <property type="entry name" value="PDZ_sf"/>
</dbReference>
<dbReference type="Gene3D" id="1.10.540.10">
    <property type="entry name" value="Acyl-CoA dehydrogenase/oxidase, N-terminal domain"/>
    <property type="match status" value="1"/>
</dbReference>
<dbReference type="InterPro" id="IPR009100">
    <property type="entry name" value="AcylCoA_DH/oxidase_NM_dom_sf"/>
</dbReference>
<dbReference type="OrthoDB" id="434771at2759"/>
<dbReference type="PANTHER" id="PTHR48083">
    <property type="entry name" value="MEDIUM-CHAIN SPECIFIC ACYL-COA DEHYDROGENASE, MITOCHONDRIAL-RELATED"/>
    <property type="match status" value="1"/>
</dbReference>